<accession>A0ABS2MMD4</accession>
<dbReference type="SMART" id="SM00968">
    <property type="entry name" value="SMC_hinge"/>
    <property type="match status" value="1"/>
</dbReference>
<dbReference type="Proteomes" id="UP000767854">
    <property type="component" value="Unassembled WGS sequence"/>
</dbReference>
<dbReference type="InterPro" id="IPR027417">
    <property type="entry name" value="P-loop_NTPase"/>
</dbReference>
<comment type="caution">
    <text evidence="8">The sequence shown here is derived from an EMBL/GenBank/DDBJ whole genome shotgun (WGS) entry which is preliminary data.</text>
</comment>
<keyword evidence="5 6" id="KW-0238">DNA-binding</keyword>
<dbReference type="InterPro" id="IPR036277">
    <property type="entry name" value="SMC_hinge_sf"/>
</dbReference>
<keyword evidence="9" id="KW-1185">Reference proteome</keyword>
<reference evidence="8 9" key="1">
    <citation type="submission" date="2021-01" db="EMBL/GenBank/DDBJ databases">
        <title>Genomic Encyclopedia of Type Strains, Phase IV (KMG-IV): sequencing the most valuable type-strain genomes for metagenomic binning, comparative biology and taxonomic classification.</title>
        <authorList>
            <person name="Goeker M."/>
        </authorList>
    </citation>
    <scope>NUCLEOTIDE SEQUENCE [LARGE SCALE GENOMIC DNA]</scope>
    <source>
        <strain evidence="8 9">DSM 24436</strain>
    </source>
</reference>
<proteinExistence type="inferred from homology"/>
<evidence type="ECO:0000256" key="3">
    <source>
        <dbReference type="ARBA" id="ARBA00022840"/>
    </source>
</evidence>
<gene>
    <name evidence="6" type="primary">smc</name>
    <name evidence="8" type="ORF">JOC49_000068</name>
</gene>
<organism evidence="8 9">
    <name type="scientific">Fusibacter tunisiensis</name>
    <dbReference type="NCBI Taxonomy" id="1008308"/>
    <lineage>
        <taxon>Bacteria</taxon>
        <taxon>Bacillati</taxon>
        <taxon>Bacillota</taxon>
        <taxon>Clostridia</taxon>
        <taxon>Eubacteriales</taxon>
        <taxon>Eubacteriales Family XII. Incertae Sedis</taxon>
        <taxon>Fusibacter</taxon>
    </lineage>
</organism>
<dbReference type="EMBL" id="JAFBDT010000001">
    <property type="protein sequence ID" value="MBM7560559.1"/>
    <property type="molecule type" value="Genomic_DNA"/>
</dbReference>
<comment type="subcellular location">
    <subcellularLocation>
        <location evidence="6">Cytoplasm</location>
    </subcellularLocation>
</comment>
<dbReference type="Gene3D" id="3.40.50.300">
    <property type="entry name" value="P-loop containing nucleotide triphosphate hydrolases"/>
    <property type="match status" value="2"/>
</dbReference>
<protein>
    <recommendedName>
        <fullName evidence="6">Chromosome partition protein Smc</fullName>
    </recommendedName>
</protein>
<dbReference type="NCBIfam" id="TIGR02168">
    <property type="entry name" value="SMC_prok_B"/>
    <property type="match status" value="1"/>
</dbReference>
<keyword evidence="4 6" id="KW-0175">Coiled coil</keyword>
<sequence>MLWMNRGVSLYLKRIEMRGFKSFADKTVIEFKQGVTCVVGPNGSGKSNITDAVRWVLGEQRVKTLRGSKMEDVIFNGTKHRKSLGLAEVKLVFDNSEQFFPLEYEEISVTRRVHRSGESEYHINQMPCRLKDIRELFMDTGIGREGYSIIGQGRIDEVLSNNKDERRMLFEEAAGIVKYKHRKLETEKKLKNTSENLLRIQDILSEIEDRVAPLKAESERAKQYLELSEAVRSIELKAFAEKYDSCEQSILALINQKNEADDFLKGLAEKKDMLSNRYTEKDQMLYTLNQKIRAYEEQLHDTSNRESRTLGEKQLIEEKIINFEANIKRLYEEIGEIEKDQEENLKERDAVTHSLEHISLEKKRLENEMAEISAEKESLQFALSSLKTQNDNERQEAFEILNKIEILTREIETLAHFKKQIQSRITESSLELEKLQKQVTDSNDSHSSNQEQLDQIQHAIDHLNQELSEKLKSLKYYKETYDAKNQILENQSLNQSKIQTEKQLLETMEEEFEGYDKGVREILTKLPNQDGIHGIVATLIEVPERYETAVEIALGRAIQNIVCEEVSDAKRSIDFLRKHNIGRVTFLPLENLSEREPNRDAPESVRKMPGYIGLGCDLVKVDALYRPMVEHLLGRVIFVDTFEHASDMLKVKKMKFKLITLKGDVLVPGGHITGGAFKSRAHNMLGRKRRISELSKMLEQLALDIDHIKKDQNQLVILKTEDEVRVKAIREQLDALRMDGLKIQNQIDNQNQWRQSVEAQILKVKRDIESLEDEVIDSDAQTSEKQKQIIELENRSKALETTLVEENQTIETQEGSLQKLLDKLTKYKIDLASIDQNMAFKIRERARVEDDLKTIVQKLTLRNSQRSTYEDSKGAMANQVVKIVETIESIQRESHKIKSDIDLLIQEKKACSARVTELTRELTAVSSEQDDVKDKLHKIDVRMAKLEVEKDVVVSELWDKYEMSIAEAMQVEHNHPASEVKQLKQALKLLGTVNLNAIKEYEEVSERYEFLTEQRADLTEAIQQLEKIIRDLDRKMIQLFKTNFEWIATHFKDTFSALFNGGMAELVLTDYDDLLNCDIEIIAQPPGKKLQSINLLSGGEKALTAIALLFAILKTKPSPFCILDEIEAALDDVNVYRFAAFIGEYARQSQFVVITHRKGTMEIADTLYGVTMEEYGISKVLSVRLEDVEEKFM</sequence>
<feature type="domain" description="SMC hinge" evidence="7">
    <location>
        <begin position="530"/>
        <end position="649"/>
    </location>
</feature>
<comment type="domain">
    <text evidence="6">Contains large globular domains required for ATP hydrolysis at each terminus and a third globular domain forming a flexible hinge near the middle of the molecule. These domains are separated by coiled-coil structures.</text>
</comment>
<feature type="coiled-coil region" evidence="6">
    <location>
        <begin position="994"/>
        <end position="1042"/>
    </location>
</feature>
<dbReference type="Gene3D" id="1.10.287.1490">
    <property type="match status" value="1"/>
</dbReference>
<feature type="coiled-coil region" evidence="6">
    <location>
        <begin position="285"/>
        <end position="473"/>
    </location>
</feature>
<feature type="binding site" evidence="6">
    <location>
        <begin position="41"/>
        <end position="48"/>
    </location>
    <ligand>
        <name>ATP</name>
        <dbReference type="ChEBI" id="CHEBI:30616"/>
    </ligand>
</feature>
<name>A0ABS2MMD4_9FIRM</name>
<dbReference type="PIRSF" id="PIRSF005719">
    <property type="entry name" value="SMC"/>
    <property type="match status" value="1"/>
</dbReference>
<evidence type="ECO:0000256" key="4">
    <source>
        <dbReference type="ARBA" id="ARBA00023054"/>
    </source>
</evidence>
<feature type="coiled-coil region" evidence="6">
    <location>
        <begin position="176"/>
        <end position="210"/>
    </location>
</feature>
<dbReference type="PANTHER" id="PTHR43977">
    <property type="entry name" value="STRUCTURAL MAINTENANCE OF CHROMOSOMES PROTEIN 3"/>
    <property type="match status" value="1"/>
</dbReference>
<keyword evidence="2 6" id="KW-0547">Nucleotide-binding</keyword>
<evidence type="ECO:0000256" key="1">
    <source>
        <dbReference type="ARBA" id="ARBA00022490"/>
    </source>
</evidence>
<dbReference type="CDD" id="cd03278">
    <property type="entry name" value="ABC_SMC_barmotin"/>
    <property type="match status" value="2"/>
</dbReference>
<dbReference type="InterPro" id="IPR010935">
    <property type="entry name" value="SMC_hinge"/>
</dbReference>
<dbReference type="Gene3D" id="1.20.1060.20">
    <property type="match status" value="1"/>
</dbReference>
<comment type="similarity">
    <text evidence="6">Belongs to the SMC family.</text>
</comment>
<dbReference type="Pfam" id="PF02463">
    <property type="entry name" value="SMC_N"/>
    <property type="match status" value="1"/>
</dbReference>
<dbReference type="InterPro" id="IPR011890">
    <property type="entry name" value="SMC_prok"/>
</dbReference>
<dbReference type="SUPFAM" id="SSF52540">
    <property type="entry name" value="P-loop containing nucleoside triphosphate hydrolases"/>
    <property type="match status" value="1"/>
</dbReference>
<dbReference type="Gene3D" id="3.30.70.1620">
    <property type="match status" value="1"/>
</dbReference>
<dbReference type="SUPFAM" id="SSF75553">
    <property type="entry name" value="Smc hinge domain"/>
    <property type="match status" value="1"/>
</dbReference>
<comment type="subunit">
    <text evidence="6">Homodimer.</text>
</comment>
<evidence type="ECO:0000313" key="8">
    <source>
        <dbReference type="EMBL" id="MBM7560559.1"/>
    </source>
</evidence>
<comment type="function">
    <text evidence="6">Required for chromosome condensation and partitioning.</text>
</comment>
<evidence type="ECO:0000256" key="2">
    <source>
        <dbReference type="ARBA" id="ARBA00022741"/>
    </source>
</evidence>
<dbReference type="Pfam" id="PF06470">
    <property type="entry name" value="SMC_hinge"/>
    <property type="match status" value="1"/>
</dbReference>
<evidence type="ECO:0000256" key="6">
    <source>
        <dbReference type="HAMAP-Rule" id="MF_01894"/>
    </source>
</evidence>
<dbReference type="InterPro" id="IPR003395">
    <property type="entry name" value="RecF/RecN/SMC_N"/>
</dbReference>
<evidence type="ECO:0000259" key="7">
    <source>
        <dbReference type="SMART" id="SM00968"/>
    </source>
</evidence>
<keyword evidence="3 6" id="KW-0067">ATP-binding</keyword>
<dbReference type="HAMAP" id="MF_01894">
    <property type="entry name" value="Smc_prok"/>
    <property type="match status" value="1"/>
</dbReference>
<feature type="coiled-coil region" evidence="6">
    <location>
        <begin position="887"/>
        <end position="921"/>
    </location>
</feature>
<dbReference type="InterPro" id="IPR024704">
    <property type="entry name" value="SMC"/>
</dbReference>
<dbReference type="RefSeq" id="WP_204661084.1">
    <property type="nucleotide sequence ID" value="NZ_JAFBDT010000001.1"/>
</dbReference>
<feature type="coiled-coil region" evidence="6">
    <location>
        <begin position="754"/>
        <end position="837"/>
    </location>
</feature>
<evidence type="ECO:0000256" key="5">
    <source>
        <dbReference type="ARBA" id="ARBA00023125"/>
    </source>
</evidence>
<evidence type="ECO:0000313" key="9">
    <source>
        <dbReference type="Proteomes" id="UP000767854"/>
    </source>
</evidence>
<keyword evidence="1 6" id="KW-0963">Cytoplasm</keyword>